<evidence type="ECO:0000313" key="1">
    <source>
        <dbReference type="EMBL" id="CAK5052273.1"/>
    </source>
</evidence>
<accession>A0ACB0YLD9</accession>
<dbReference type="Proteomes" id="UP001497535">
    <property type="component" value="Unassembled WGS sequence"/>
</dbReference>
<sequence length="184" mass="21381">MSEGSSNSDWILVGKKKNNLFKKANDLFNKNTGNLINLNNCVDFVEVKNKWSKIEINGEPSKCCDNECINTNKPYGNCIKGNGYGNIINDEDIEYFNCLEGRKCFDKYFGVYTKNSFKKPQRCFKYSLHYFEVKCKFERKLNNDKIYMNIGLQNLNTNKFVEYSAKRAVIINEGSDFKNNDIFV</sequence>
<dbReference type="EMBL" id="CAVMJV010000014">
    <property type="protein sequence ID" value="CAK5052273.1"/>
    <property type="molecule type" value="Genomic_DNA"/>
</dbReference>
<protein>
    <submittedName>
        <fullName evidence="1">Uncharacterized protein</fullName>
    </submittedName>
</protein>
<name>A0ACB0YLD9_MELEN</name>
<reference evidence="1" key="1">
    <citation type="submission" date="2023-11" db="EMBL/GenBank/DDBJ databases">
        <authorList>
            <person name="Poullet M."/>
        </authorList>
    </citation>
    <scope>NUCLEOTIDE SEQUENCE</scope>
    <source>
        <strain evidence="1">E1834</strain>
    </source>
</reference>
<proteinExistence type="predicted"/>
<keyword evidence="2" id="KW-1185">Reference proteome</keyword>
<organism evidence="1 2">
    <name type="scientific">Meloidogyne enterolobii</name>
    <name type="common">Root-knot nematode worm</name>
    <name type="synonym">Meloidogyne mayaguensis</name>
    <dbReference type="NCBI Taxonomy" id="390850"/>
    <lineage>
        <taxon>Eukaryota</taxon>
        <taxon>Metazoa</taxon>
        <taxon>Ecdysozoa</taxon>
        <taxon>Nematoda</taxon>
        <taxon>Chromadorea</taxon>
        <taxon>Rhabditida</taxon>
        <taxon>Tylenchina</taxon>
        <taxon>Tylenchomorpha</taxon>
        <taxon>Tylenchoidea</taxon>
        <taxon>Meloidogynidae</taxon>
        <taxon>Meloidogyninae</taxon>
        <taxon>Meloidogyne</taxon>
    </lineage>
</organism>
<comment type="caution">
    <text evidence="1">The sequence shown here is derived from an EMBL/GenBank/DDBJ whole genome shotgun (WGS) entry which is preliminary data.</text>
</comment>
<evidence type="ECO:0000313" key="2">
    <source>
        <dbReference type="Proteomes" id="UP001497535"/>
    </source>
</evidence>
<gene>
    <name evidence="1" type="ORF">MENTE1834_LOCUS13838</name>
</gene>